<dbReference type="Proteomes" id="UP001497700">
    <property type="component" value="Unassembled WGS sequence"/>
</dbReference>
<name>A0ACB9YHE6_9PEZI</name>
<dbReference type="EMBL" id="MU393680">
    <property type="protein sequence ID" value="KAI4858847.1"/>
    <property type="molecule type" value="Genomic_DNA"/>
</dbReference>
<sequence length="755" mass="85116">MESQSRKRRRPALSCLECRRRKIKCDRSQPCAHCVSSRSQCTFKVYSNDPIIGQQPQQASSSSGGTVSSPTAYAPTPLSQPPLTSTDICTDKPAPRRSYYPFTTPGITAATAAAGGHHDTPNTPSRHYSRPQTGAQDLENTQSTLQDLLKRVQTLESSASSFNHRQSETGQEILERQPGIQDSQVILKKTRVLKWSDWIGQTEEFEPIYNCYAAAMCDETRDGDSIQDPEARSLYIQIGDLLQKCKSIARRMKMGRPSRNLPCTDFNLEPPSREIAETMAALYFRSFESTYRIIHVPSFWNEYHRYRNNPESVAIGMRLQILLVIGIGSSLHEHGDTDIEFRNKVHQWVYAAQTWLSGPLEKDRLNITGLQVHCLTLLARQVFSIGSDLVWMSMGSLIHRAMQIGLHRDPKYLPPMCVLQAEVRRRLWTSILEMVVQMSLDSAMPPRISFDEFDTEAPSNINDEDIDASTTELQTHPKSTFTAASMQLLLLDSLPTRLRIVQLINGLHLELSYLDVLSLSSEITDACRAWSRFLKENENAGVTPFHRNLLDYLVRRFLIPLHCTFASKARANPLFYYSLKVSLETALAIVSPEPDEGFSHLEVIGGGMFREGIRCTVTVISLELIVQTEAQRLDGTLHRNGQHREVLKRALRNRIALSLERIRQGETNIKTHMFLSMILAQVGAMEEGSSKDLKIARSARDSLELCHVLLQERVDSLSLPGPNDLCLTPPSFDGGLGEFEVNFDLDFFLRDEGFS</sequence>
<gene>
    <name evidence="1" type="ORF">F4820DRAFT_200132</name>
</gene>
<protein>
    <submittedName>
        <fullName evidence="1">Uncharacterized protein</fullName>
    </submittedName>
</protein>
<accession>A0ACB9YHE6</accession>
<organism evidence="1 2">
    <name type="scientific">Hypoxylon rubiginosum</name>
    <dbReference type="NCBI Taxonomy" id="110542"/>
    <lineage>
        <taxon>Eukaryota</taxon>
        <taxon>Fungi</taxon>
        <taxon>Dikarya</taxon>
        <taxon>Ascomycota</taxon>
        <taxon>Pezizomycotina</taxon>
        <taxon>Sordariomycetes</taxon>
        <taxon>Xylariomycetidae</taxon>
        <taxon>Xylariales</taxon>
        <taxon>Hypoxylaceae</taxon>
        <taxon>Hypoxylon</taxon>
    </lineage>
</organism>
<evidence type="ECO:0000313" key="1">
    <source>
        <dbReference type="EMBL" id="KAI4858847.1"/>
    </source>
</evidence>
<evidence type="ECO:0000313" key="2">
    <source>
        <dbReference type="Proteomes" id="UP001497700"/>
    </source>
</evidence>
<comment type="caution">
    <text evidence="1">The sequence shown here is derived from an EMBL/GenBank/DDBJ whole genome shotgun (WGS) entry which is preliminary data.</text>
</comment>
<proteinExistence type="predicted"/>
<keyword evidence="2" id="KW-1185">Reference proteome</keyword>
<reference evidence="1 2" key="1">
    <citation type="journal article" date="2022" name="New Phytol.">
        <title>Ecological generalism drives hyperdiversity of secondary metabolite gene clusters in xylarialean endophytes.</title>
        <authorList>
            <person name="Franco M.E.E."/>
            <person name="Wisecaver J.H."/>
            <person name="Arnold A.E."/>
            <person name="Ju Y.M."/>
            <person name="Slot J.C."/>
            <person name="Ahrendt S."/>
            <person name="Moore L.P."/>
            <person name="Eastman K.E."/>
            <person name="Scott K."/>
            <person name="Konkel Z."/>
            <person name="Mondo S.J."/>
            <person name="Kuo A."/>
            <person name="Hayes R.D."/>
            <person name="Haridas S."/>
            <person name="Andreopoulos B."/>
            <person name="Riley R."/>
            <person name="LaButti K."/>
            <person name="Pangilinan J."/>
            <person name="Lipzen A."/>
            <person name="Amirebrahimi M."/>
            <person name="Yan J."/>
            <person name="Adam C."/>
            <person name="Keymanesh K."/>
            <person name="Ng V."/>
            <person name="Louie K."/>
            <person name="Northen T."/>
            <person name="Drula E."/>
            <person name="Henrissat B."/>
            <person name="Hsieh H.M."/>
            <person name="Youens-Clark K."/>
            <person name="Lutzoni F."/>
            <person name="Miadlikowska J."/>
            <person name="Eastwood D.C."/>
            <person name="Hamelin R.C."/>
            <person name="Grigoriev I.V."/>
            <person name="U'Ren J.M."/>
        </authorList>
    </citation>
    <scope>NUCLEOTIDE SEQUENCE [LARGE SCALE GENOMIC DNA]</scope>
    <source>
        <strain evidence="1 2">CBS 119005</strain>
    </source>
</reference>